<name>A0ABY2SI21_9HYPH</name>
<evidence type="ECO:0000313" key="2">
    <source>
        <dbReference type="EMBL" id="TKI03966.1"/>
    </source>
</evidence>
<comment type="caution">
    <text evidence="2">The sequence shown here is derived from an EMBL/GenBank/DDBJ whole genome shotgun (WGS) entry which is preliminary data.</text>
</comment>
<evidence type="ECO:0000313" key="3">
    <source>
        <dbReference type="Proteomes" id="UP000305202"/>
    </source>
</evidence>
<keyword evidence="1" id="KW-0472">Membrane</keyword>
<keyword evidence="1" id="KW-0812">Transmembrane</keyword>
<keyword evidence="1" id="KW-1133">Transmembrane helix</keyword>
<feature type="transmembrane region" description="Helical" evidence="1">
    <location>
        <begin position="40"/>
        <end position="58"/>
    </location>
</feature>
<organism evidence="2 3">
    <name type="scientific">Martelella alba</name>
    <dbReference type="NCBI Taxonomy" id="2590451"/>
    <lineage>
        <taxon>Bacteria</taxon>
        <taxon>Pseudomonadati</taxon>
        <taxon>Pseudomonadota</taxon>
        <taxon>Alphaproteobacteria</taxon>
        <taxon>Hyphomicrobiales</taxon>
        <taxon>Aurantimonadaceae</taxon>
        <taxon>Martelella</taxon>
    </lineage>
</organism>
<reference evidence="2 3" key="1">
    <citation type="submission" date="2019-04" db="EMBL/GenBank/DDBJ databases">
        <authorList>
            <person name="Li M."/>
            <person name="Gao C."/>
        </authorList>
    </citation>
    <scope>NUCLEOTIDE SEQUENCE [LARGE SCALE GENOMIC DNA]</scope>
    <source>
        <strain evidence="2 3">BGMRC 2031</strain>
    </source>
</reference>
<accession>A0ABY2SI21</accession>
<dbReference type="EMBL" id="SZPQ01000035">
    <property type="protein sequence ID" value="TKI03966.1"/>
    <property type="molecule type" value="Genomic_DNA"/>
</dbReference>
<keyword evidence="3" id="KW-1185">Reference proteome</keyword>
<protein>
    <submittedName>
        <fullName evidence="2">Uncharacterized protein</fullName>
    </submittedName>
</protein>
<proteinExistence type="predicted"/>
<gene>
    <name evidence="2" type="ORF">FCN80_19820</name>
</gene>
<evidence type="ECO:0000256" key="1">
    <source>
        <dbReference type="SAM" id="Phobius"/>
    </source>
</evidence>
<sequence length="72" mass="7983">MTRETSALIAATIVGILTTYLVFCLEDIFLGDMLSDTVNISLALLIGATAHLLTRHFFVKKNHNASRPTHKR</sequence>
<dbReference type="RefSeq" id="WP_136992013.1">
    <property type="nucleotide sequence ID" value="NZ_SZPQ01000035.1"/>
</dbReference>
<dbReference type="Proteomes" id="UP000305202">
    <property type="component" value="Unassembled WGS sequence"/>
</dbReference>